<keyword evidence="2 5" id="KW-0540">Nuclease</keyword>
<evidence type="ECO:0000256" key="3">
    <source>
        <dbReference type="ARBA" id="ARBA00022801"/>
    </source>
</evidence>
<reference evidence="9" key="1">
    <citation type="journal article" date="2021" name="PeerJ">
        <title>Extensive microbial diversity within the chicken gut microbiome revealed by metagenomics and culture.</title>
        <authorList>
            <person name="Gilroy R."/>
            <person name="Ravi A."/>
            <person name="Getino M."/>
            <person name="Pursley I."/>
            <person name="Horton D.L."/>
            <person name="Alikhan N.F."/>
            <person name="Baker D."/>
            <person name="Gharbi K."/>
            <person name="Hall N."/>
            <person name="Watson M."/>
            <person name="Adriaenssens E.M."/>
            <person name="Foster-Nyarko E."/>
            <person name="Jarju S."/>
            <person name="Secka A."/>
            <person name="Antonio M."/>
            <person name="Oren A."/>
            <person name="Chaudhuri R.R."/>
            <person name="La Ragione R."/>
            <person name="Hildebrand F."/>
            <person name="Pallen M.J."/>
        </authorList>
    </citation>
    <scope>NUCLEOTIDE SEQUENCE</scope>
    <source>
        <strain evidence="9">G3-2149</strain>
    </source>
</reference>
<keyword evidence="6" id="KW-0175">Coiled coil</keyword>
<evidence type="ECO:0000313" key="10">
    <source>
        <dbReference type="Proteomes" id="UP000823865"/>
    </source>
</evidence>
<dbReference type="PANTHER" id="PTHR30008:SF0">
    <property type="entry name" value="EXODEOXYRIBONUCLEASE 7 LARGE SUBUNIT"/>
    <property type="match status" value="1"/>
</dbReference>
<accession>A0A9E2L7X3</accession>
<gene>
    <name evidence="9" type="ORF">H9789_08165</name>
</gene>
<protein>
    <recommendedName>
        <fullName evidence="5">Exodeoxyribonuclease 7 large subunit</fullName>
        <ecNumber evidence="5">3.1.11.6</ecNumber>
    </recommendedName>
</protein>
<feature type="coiled-coil region" evidence="6">
    <location>
        <begin position="355"/>
        <end position="382"/>
    </location>
</feature>
<dbReference type="CDD" id="cd04489">
    <property type="entry name" value="ExoVII_LU_OBF"/>
    <property type="match status" value="1"/>
</dbReference>
<dbReference type="GO" id="GO:0008855">
    <property type="term" value="F:exodeoxyribonuclease VII activity"/>
    <property type="evidence" value="ECO:0007669"/>
    <property type="project" value="UniProtKB-UniRule"/>
</dbReference>
<comment type="similarity">
    <text evidence="5">Belongs to the XseA family.</text>
</comment>
<comment type="caution">
    <text evidence="9">The sequence shown here is derived from an EMBL/GenBank/DDBJ whole genome shotgun (WGS) entry which is preliminary data.</text>
</comment>
<evidence type="ECO:0000259" key="8">
    <source>
        <dbReference type="Pfam" id="PF13742"/>
    </source>
</evidence>
<proteinExistence type="inferred from homology"/>
<evidence type="ECO:0000256" key="2">
    <source>
        <dbReference type="ARBA" id="ARBA00022722"/>
    </source>
</evidence>
<feature type="domain" description="Exonuclease VII large subunit C-terminal" evidence="7">
    <location>
        <begin position="138"/>
        <end position="429"/>
    </location>
</feature>
<dbReference type="GO" id="GO:0005737">
    <property type="term" value="C:cytoplasm"/>
    <property type="evidence" value="ECO:0007669"/>
    <property type="project" value="UniProtKB-SubCell"/>
</dbReference>
<dbReference type="EC" id="3.1.11.6" evidence="5"/>
<dbReference type="Pfam" id="PF02601">
    <property type="entry name" value="Exonuc_VII_L"/>
    <property type="match status" value="1"/>
</dbReference>
<comment type="catalytic activity">
    <reaction evidence="5">
        <text>Exonucleolytic cleavage in either 5'- to 3'- or 3'- to 5'-direction to yield nucleoside 5'-phosphates.</text>
        <dbReference type="EC" id="3.1.11.6"/>
    </reaction>
</comment>
<dbReference type="InterPro" id="IPR020579">
    <property type="entry name" value="Exonuc_VII_lsu_C"/>
</dbReference>
<evidence type="ECO:0000256" key="1">
    <source>
        <dbReference type="ARBA" id="ARBA00022490"/>
    </source>
</evidence>
<dbReference type="GO" id="GO:0003676">
    <property type="term" value="F:nucleic acid binding"/>
    <property type="evidence" value="ECO:0007669"/>
    <property type="project" value="InterPro"/>
</dbReference>
<evidence type="ECO:0000256" key="5">
    <source>
        <dbReference type="RuleBase" id="RU004355"/>
    </source>
</evidence>
<dbReference type="PANTHER" id="PTHR30008">
    <property type="entry name" value="EXODEOXYRIBONUCLEASE 7 LARGE SUBUNIT"/>
    <property type="match status" value="1"/>
</dbReference>
<evidence type="ECO:0000313" key="9">
    <source>
        <dbReference type="EMBL" id="MBU3853772.1"/>
    </source>
</evidence>
<dbReference type="GO" id="GO:0009318">
    <property type="term" value="C:exodeoxyribonuclease VII complex"/>
    <property type="evidence" value="ECO:0007669"/>
    <property type="project" value="UniProtKB-UniRule"/>
</dbReference>
<keyword evidence="4 5" id="KW-0269">Exonuclease</keyword>
<dbReference type="GO" id="GO:0006308">
    <property type="term" value="P:DNA catabolic process"/>
    <property type="evidence" value="ECO:0007669"/>
    <property type="project" value="UniProtKB-UniRule"/>
</dbReference>
<evidence type="ECO:0000256" key="6">
    <source>
        <dbReference type="SAM" id="Coils"/>
    </source>
</evidence>
<name>A0A9E2L7X3_9BACT</name>
<keyword evidence="3 5" id="KW-0378">Hydrolase</keyword>
<sequence>MKEALSLLELNRMVRRTLDLEFQQSYWIQAELSEVREAYQGHCYLEFVQKDEFSGQLVAKARGAIWASAYRTLKPYFERETGQCLAAGIKVLVCVRVVFHELYGYTLTVEDIDPAYTLGDLARRRREILEQLRREGVIDDNKNLNLPLLTNRVAVISSKTAAGFEDFCDQLLHNDYGFRFTVRLFPAVMQGDRVEETILAALDQILEQRDRWDVVVIIRGGGATSDLSGFDTYLLAASCAQFPLPIITGIGHERDDTVLDAVAHTRVKTPTAAAACLLNHQLQTAACLEQLQENILSMVRERISAEKLRLTTLITRLPVIFGAVKGRSEQQILGYEHGIQAAVRMRVQREHLKLENNEERLIQGLQNRLEHEKRQLDFYDRQIRALDPERLLKLGYSLTYRNGQIVTSAHELLAGDVLETHFAQGKIKSKVL</sequence>
<keyword evidence="1" id="KW-0963">Cytoplasm</keyword>
<dbReference type="InterPro" id="IPR025824">
    <property type="entry name" value="OB-fold_nuc-bd_dom"/>
</dbReference>
<dbReference type="NCBIfam" id="TIGR00237">
    <property type="entry name" value="xseA"/>
    <property type="match status" value="1"/>
</dbReference>
<dbReference type="Proteomes" id="UP000823865">
    <property type="component" value="Unassembled WGS sequence"/>
</dbReference>
<organism evidence="9 10">
    <name type="scientific">Candidatus Paraprevotella stercoravium</name>
    <dbReference type="NCBI Taxonomy" id="2838725"/>
    <lineage>
        <taxon>Bacteria</taxon>
        <taxon>Pseudomonadati</taxon>
        <taxon>Bacteroidota</taxon>
        <taxon>Bacteroidia</taxon>
        <taxon>Bacteroidales</taxon>
        <taxon>Prevotellaceae</taxon>
        <taxon>Paraprevotella</taxon>
    </lineage>
</organism>
<reference evidence="9" key="2">
    <citation type="submission" date="2021-04" db="EMBL/GenBank/DDBJ databases">
        <authorList>
            <person name="Gilroy R."/>
        </authorList>
    </citation>
    <scope>NUCLEOTIDE SEQUENCE</scope>
    <source>
        <strain evidence="9">G3-2149</strain>
    </source>
</reference>
<feature type="domain" description="OB-fold nucleic acid binding" evidence="8">
    <location>
        <begin position="6"/>
        <end position="113"/>
    </location>
</feature>
<comment type="subcellular location">
    <subcellularLocation>
        <location evidence="5">Cytoplasm</location>
    </subcellularLocation>
</comment>
<dbReference type="InterPro" id="IPR003753">
    <property type="entry name" value="Exonuc_VII_L"/>
</dbReference>
<evidence type="ECO:0000256" key="4">
    <source>
        <dbReference type="ARBA" id="ARBA00022839"/>
    </source>
</evidence>
<dbReference type="Pfam" id="PF13742">
    <property type="entry name" value="tRNA_anti_2"/>
    <property type="match status" value="1"/>
</dbReference>
<dbReference type="EMBL" id="JAHLFU010000175">
    <property type="protein sequence ID" value="MBU3853772.1"/>
    <property type="molecule type" value="Genomic_DNA"/>
</dbReference>
<evidence type="ECO:0000259" key="7">
    <source>
        <dbReference type="Pfam" id="PF02601"/>
    </source>
</evidence>
<dbReference type="AlphaFoldDB" id="A0A9E2L7X3"/>